<gene>
    <name evidence="1" type="ORF">BT63DRAFT_5628</name>
</gene>
<keyword evidence="2" id="KW-1185">Reference proteome</keyword>
<dbReference type="EMBL" id="MU004230">
    <property type="protein sequence ID" value="KAF2674249.1"/>
    <property type="molecule type" value="Genomic_DNA"/>
</dbReference>
<reference evidence="1" key="1">
    <citation type="journal article" date="2020" name="Stud. Mycol.">
        <title>101 Dothideomycetes genomes: a test case for predicting lifestyles and emergence of pathogens.</title>
        <authorList>
            <person name="Haridas S."/>
            <person name="Albert R."/>
            <person name="Binder M."/>
            <person name="Bloem J."/>
            <person name="Labutti K."/>
            <person name="Salamov A."/>
            <person name="Andreopoulos B."/>
            <person name="Baker S."/>
            <person name="Barry K."/>
            <person name="Bills G."/>
            <person name="Bluhm B."/>
            <person name="Cannon C."/>
            <person name="Castanera R."/>
            <person name="Culley D."/>
            <person name="Daum C."/>
            <person name="Ezra D."/>
            <person name="Gonzalez J."/>
            <person name="Henrissat B."/>
            <person name="Kuo A."/>
            <person name="Liang C."/>
            <person name="Lipzen A."/>
            <person name="Lutzoni F."/>
            <person name="Magnuson J."/>
            <person name="Mondo S."/>
            <person name="Nolan M."/>
            <person name="Ohm R."/>
            <person name="Pangilinan J."/>
            <person name="Park H.-J."/>
            <person name="Ramirez L."/>
            <person name="Alfaro M."/>
            <person name="Sun H."/>
            <person name="Tritt A."/>
            <person name="Yoshinaga Y."/>
            <person name="Zwiers L.-H."/>
            <person name="Turgeon B."/>
            <person name="Goodwin S."/>
            <person name="Spatafora J."/>
            <person name="Crous P."/>
            <person name="Grigoriev I."/>
        </authorList>
    </citation>
    <scope>NUCLEOTIDE SEQUENCE</scope>
    <source>
        <strain evidence="1">CBS 115976</strain>
    </source>
</reference>
<name>A0A6A6UPN9_9PEZI</name>
<dbReference type="Proteomes" id="UP000799302">
    <property type="component" value="Unassembled WGS sequence"/>
</dbReference>
<evidence type="ECO:0000313" key="1">
    <source>
        <dbReference type="EMBL" id="KAF2674249.1"/>
    </source>
</evidence>
<accession>A0A6A6UPN9</accession>
<sequence>MLTRSSAAREHMWLLLRGDSFMVDGSKRWKFFGICLLFLGVKLGRDGPVLITSPLSCIYLMRAVEGWLAHSSLPAFGKLLLYPSISERRSKCRLLLPCRRFQKAYQTFNYSTFGQQP</sequence>
<dbReference type="AlphaFoldDB" id="A0A6A6UPN9"/>
<evidence type="ECO:0000313" key="2">
    <source>
        <dbReference type="Proteomes" id="UP000799302"/>
    </source>
</evidence>
<proteinExistence type="predicted"/>
<protein>
    <submittedName>
        <fullName evidence="1">Uncharacterized protein</fullName>
    </submittedName>
</protein>
<organism evidence="1 2">
    <name type="scientific">Microthyrium microscopicum</name>
    <dbReference type="NCBI Taxonomy" id="703497"/>
    <lineage>
        <taxon>Eukaryota</taxon>
        <taxon>Fungi</taxon>
        <taxon>Dikarya</taxon>
        <taxon>Ascomycota</taxon>
        <taxon>Pezizomycotina</taxon>
        <taxon>Dothideomycetes</taxon>
        <taxon>Dothideomycetes incertae sedis</taxon>
        <taxon>Microthyriales</taxon>
        <taxon>Microthyriaceae</taxon>
        <taxon>Microthyrium</taxon>
    </lineage>
</organism>